<dbReference type="AlphaFoldDB" id="A0A5C5WBT3"/>
<feature type="signal peptide" evidence="1">
    <location>
        <begin position="1"/>
        <end position="22"/>
    </location>
</feature>
<dbReference type="Proteomes" id="UP000317243">
    <property type="component" value="Unassembled WGS sequence"/>
</dbReference>
<gene>
    <name evidence="2" type="ORF">KOR42_40410</name>
</gene>
<dbReference type="EMBL" id="SIHI01000021">
    <property type="protein sequence ID" value="TWT47957.1"/>
    <property type="molecule type" value="Genomic_DNA"/>
</dbReference>
<sequence length="214" mass="21643" precursor="true">MNKLGIFAAAMLALSVGQTANADITFTQAQLAALTFDSTSGTPVVLTGFANLPAPTHADGTPMGGIQGIIQETSSTFGGAFNILYGVDVAIDATGNNNLTLEFSNDNNSTWLGGLWVEDGSGARVVGPTTALPALGPPGIPTRLSVSLAGIDASDIVKIGVIIGAENLGTAPDPSAVDAAHMSFAPVPEPGTMILWGTFAALGGVPALRRRRQA</sequence>
<dbReference type="RefSeq" id="WP_146511446.1">
    <property type="nucleotide sequence ID" value="NZ_SIHI01000021.1"/>
</dbReference>
<name>A0A5C5WBT3_9PLAN</name>
<reference evidence="2 3" key="1">
    <citation type="submission" date="2019-02" db="EMBL/GenBank/DDBJ databases">
        <title>Deep-cultivation of Planctomycetes and their phenomic and genomic characterization uncovers novel biology.</title>
        <authorList>
            <person name="Wiegand S."/>
            <person name="Jogler M."/>
            <person name="Boedeker C."/>
            <person name="Pinto D."/>
            <person name="Vollmers J."/>
            <person name="Rivas-Marin E."/>
            <person name="Kohn T."/>
            <person name="Peeters S.H."/>
            <person name="Heuer A."/>
            <person name="Rast P."/>
            <person name="Oberbeckmann S."/>
            <person name="Bunk B."/>
            <person name="Jeske O."/>
            <person name="Meyerdierks A."/>
            <person name="Storesund J.E."/>
            <person name="Kallscheuer N."/>
            <person name="Luecker S."/>
            <person name="Lage O.M."/>
            <person name="Pohl T."/>
            <person name="Merkel B.J."/>
            <person name="Hornburger P."/>
            <person name="Mueller R.-W."/>
            <person name="Bruemmer F."/>
            <person name="Labrenz M."/>
            <person name="Spormann A.M."/>
            <person name="Op Den Camp H."/>
            <person name="Overmann J."/>
            <person name="Amann R."/>
            <person name="Jetten M.S.M."/>
            <person name="Mascher T."/>
            <person name="Medema M.H."/>
            <person name="Devos D.P."/>
            <person name="Kaster A.-K."/>
            <person name="Ovreas L."/>
            <person name="Rohde M."/>
            <person name="Galperin M.Y."/>
            <person name="Jogler C."/>
        </authorList>
    </citation>
    <scope>NUCLEOTIDE SEQUENCE [LARGE SCALE GENOMIC DNA]</scope>
    <source>
        <strain evidence="2 3">KOR42</strain>
    </source>
</reference>
<keyword evidence="1" id="KW-0732">Signal</keyword>
<evidence type="ECO:0008006" key="4">
    <source>
        <dbReference type="Google" id="ProtNLM"/>
    </source>
</evidence>
<feature type="chain" id="PRO_5022803080" description="PEP-CTERM protein-sorting domain-containing protein" evidence="1">
    <location>
        <begin position="23"/>
        <end position="214"/>
    </location>
</feature>
<evidence type="ECO:0000256" key="1">
    <source>
        <dbReference type="SAM" id="SignalP"/>
    </source>
</evidence>
<evidence type="ECO:0000313" key="2">
    <source>
        <dbReference type="EMBL" id="TWT47957.1"/>
    </source>
</evidence>
<organism evidence="2 3">
    <name type="scientific">Thalassoglobus neptunius</name>
    <dbReference type="NCBI Taxonomy" id="1938619"/>
    <lineage>
        <taxon>Bacteria</taxon>
        <taxon>Pseudomonadati</taxon>
        <taxon>Planctomycetota</taxon>
        <taxon>Planctomycetia</taxon>
        <taxon>Planctomycetales</taxon>
        <taxon>Planctomycetaceae</taxon>
        <taxon>Thalassoglobus</taxon>
    </lineage>
</organism>
<protein>
    <recommendedName>
        <fullName evidence="4">PEP-CTERM protein-sorting domain-containing protein</fullName>
    </recommendedName>
</protein>
<accession>A0A5C5WBT3</accession>
<proteinExistence type="predicted"/>
<comment type="caution">
    <text evidence="2">The sequence shown here is derived from an EMBL/GenBank/DDBJ whole genome shotgun (WGS) entry which is preliminary data.</text>
</comment>
<evidence type="ECO:0000313" key="3">
    <source>
        <dbReference type="Proteomes" id="UP000317243"/>
    </source>
</evidence>
<keyword evidence="3" id="KW-1185">Reference proteome</keyword>